<accession>A7F3Z4</accession>
<dbReference type="GeneID" id="5482915"/>
<dbReference type="Proteomes" id="UP000001312">
    <property type="component" value="Unassembled WGS sequence"/>
</dbReference>
<protein>
    <submittedName>
        <fullName evidence="1">Uncharacterized protein</fullName>
    </submittedName>
</protein>
<dbReference type="KEGG" id="ssl:SS1G_11990"/>
<gene>
    <name evidence="1" type="ORF">SS1G_11990</name>
</gene>
<dbReference type="EMBL" id="CH476640">
    <property type="protein sequence ID" value="EDN97465.1"/>
    <property type="molecule type" value="Genomic_DNA"/>
</dbReference>
<reference evidence="2" key="1">
    <citation type="journal article" date="2011" name="PLoS Genet.">
        <title>Genomic analysis of the necrotrophic fungal pathogens Sclerotinia sclerotiorum and Botrytis cinerea.</title>
        <authorList>
            <person name="Amselem J."/>
            <person name="Cuomo C.A."/>
            <person name="van Kan J.A."/>
            <person name="Viaud M."/>
            <person name="Benito E.P."/>
            <person name="Couloux A."/>
            <person name="Coutinho P.M."/>
            <person name="de Vries R.P."/>
            <person name="Dyer P.S."/>
            <person name="Fillinger S."/>
            <person name="Fournier E."/>
            <person name="Gout L."/>
            <person name="Hahn M."/>
            <person name="Kohn L."/>
            <person name="Lapalu N."/>
            <person name="Plummer K.M."/>
            <person name="Pradier J.M."/>
            <person name="Quevillon E."/>
            <person name="Sharon A."/>
            <person name="Simon A."/>
            <person name="ten Have A."/>
            <person name="Tudzynski B."/>
            <person name="Tudzynski P."/>
            <person name="Wincker P."/>
            <person name="Andrew M."/>
            <person name="Anthouard V."/>
            <person name="Beever R.E."/>
            <person name="Beffa R."/>
            <person name="Benoit I."/>
            <person name="Bouzid O."/>
            <person name="Brault B."/>
            <person name="Chen Z."/>
            <person name="Choquer M."/>
            <person name="Collemare J."/>
            <person name="Cotton P."/>
            <person name="Danchin E.G."/>
            <person name="Da Silva C."/>
            <person name="Gautier A."/>
            <person name="Giraud C."/>
            <person name="Giraud T."/>
            <person name="Gonzalez C."/>
            <person name="Grossetete S."/>
            <person name="Guldener U."/>
            <person name="Henrissat B."/>
            <person name="Howlett B.J."/>
            <person name="Kodira C."/>
            <person name="Kretschmer M."/>
            <person name="Lappartient A."/>
            <person name="Leroch M."/>
            <person name="Levis C."/>
            <person name="Mauceli E."/>
            <person name="Neuveglise C."/>
            <person name="Oeser B."/>
            <person name="Pearson M."/>
            <person name="Poulain J."/>
            <person name="Poussereau N."/>
            <person name="Quesneville H."/>
            <person name="Rascle C."/>
            <person name="Schumacher J."/>
            <person name="Segurens B."/>
            <person name="Sexton A."/>
            <person name="Silva E."/>
            <person name="Sirven C."/>
            <person name="Soanes D.M."/>
            <person name="Talbot N.J."/>
            <person name="Templeton M."/>
            <person name="Yandava C."/>
            <person name="Yarden O."/>
            <person name="Zeng Q."/>
            <person name="Rollins J.A."/>
            <person name="Lebrun M.H."/>
            <person name="Dickman M."/>
        </authorList>
    </citation>
    <scope>NUCLEOTIDE SEQUENCE [LARGE SCALE GENOMIC DNA]</scope>
    <source>
        <strain evidence="2">ATCC 18683 / 1980 / Ss-1</strain>
    </source>
</reference>
<evidence type="ECO:0000313" key="2">
    <source>
        <dbReference type="Proteomes" id="UP000001312"/>
    </source>
</evidence>
<dbReference type="InParanoid" id="A7F3Z4"/>
<sequence length="51" mass="5805">MGLNLHWRGIDGRGTGHQGWAWDPTFQLMRLPSIPAESLYIEILFILPEIG</sequence>
<evidence type="ECO:0000313" key="1">
    <source>
        <dbReference type="EMBL" id="EDN97465.1"/>
    </source>
</evidence>
<dbReference type="RefSeq" id="XP_001586961.1">
    <property type="nucleotide sequence ID" value="XM_001586911.1"/>
</dbReference>
<dbReference type="AlphaFoldDB" id="A7F3Z4"/>
<keyword evidence="2" id="KW-1185">Reference proteome</keyword>
<proteinExistence type="predicted"/>
<name>A7F3Z4_SCLS1</name>
<organism evidence="1 2">
    <name type="scientific">Sclerotinia sclerotiorum (strain ATCC 18683 / 1980 / Ss-1)</name>
    <name type="common">White mold</name>
    <name type="synonym">Whetzelinia sclerotiorum</name>
    <dbReference type="NCBI Taxonomy" id="665079"/>
    <lineage>
        <taxon>Eukaryota</taxon>
        <taxon>Fungi</taxon>
        <taxon>Dikarya</taxon>
        <taxon>Ascomycota</taxon>
        <taxon>Pezizomycotina</taxon>
        <taxon>Leotiomycetes</taxon>
        <taxon>Helotiales</taxon>
        <taxon>Sclerotiniaceae</taxon>
        <taxon>Sclerotinia</taxon>
    </lineage>
</organism>